<gene>
    <name evidence="3" type="ORF">UFOPK1908_01283</name>
    <name evidence="4" type="ORF">UFOPK3576_01378</name>
</gene>
<dbReference type="SMART" id="SM01012">
    <property type="entry name" value="ANTAR"/>
    <property type="match status" value="1"/>
</dbReference>
<feature type="domain" description="ANTAR" evidence="2">
    <location>
        <begin position="127"/>
        <end position="188"/>
    </location>
</feature>
<dbReference type="InterPro" id="IPR036388">
    <property type="entry name" value="WH-like_DNA-bd_sf"/>
</dbReference>
<reference evidence="3" key="1">
    <citation type="submission" date="2020-05" db="EMBL/GenBank/DDBJ databases">
        <authorList>
            <person name="Chiriac C."/>
            <person name="Salcher M."/>
            <person name="Ghai R."/>
            <person name="Kavagutti S V."/>
        </authorList>
    </citation>
    <scope>NUCLEOTIDE SEQUENCE</scope>
</reference>
<dbReference type="PROSITE" id="PS50921">
    <property type="entry name" value="ANTAR"/>
    <property type="match status" value="1"/>
</dbReference>
<dbReference type="EMBL" id="CAEZVB010000077">
    <property type="protein sequence ID" value="CAB4627753.1"/>
    <property type="molecule type" value="Genomic_DNA"/>
</dbReference>
<evidence type="ECO:0000313" key="3">
    <source>
        <dbReference type="EMBL" id="CAB4627753.1"/>
    </source>
</evidence>
<dbReference type="InterPro" id="IPR008327">
    <property type="entry name" value="Sig_transdc_resp-reg_antiterm"/>
</dbReference>
<sequence>MGENQVRVLVAEDEALIRMDLVEMLAELGYLVVGQAIHGEAAVELAVTLNPDVVLMDVAMPVRDGLSAAAEIITSRIAPVVMVTAFSERDTVANAAASGALGFIVKPFNRADLSPAIEVAIAQWHQLLELEHHIDGLEARMRSRNSVEEAKDWLQQEHGLDEPAAFALLRKKAMDGRITLAEAAAETLKSSKL</sequence>
<dbReference type="PANTHER" id="PTHR43367:SF1">
    <property type="entry name" value="TWO-COMPONENT RESPONSE REGULATOR-LIKE APRR6-RELATED"/>
    <property type="match status" value="1"/>
</dbReference>
<dbReference type="AlphaFoldDB" id="A0A6J6ITW6"/>
<protein>
    <submittedName>
        <fullName evidence="3">Unannotated protein</fullName>
    </submittedName>
</protein>
<dbReference type="EMBL" id="CAFBMO010000073">
    <property type="protein sequence ID" value="CAB4915203.1"/>
    <property type="molecule type" value="Genomic_DNA"/>
</dbReference>
<evidence type="ECO:0000259" key="1">
    <source>
        <dbReference type="PROSITE" id="PS50110"/>
    </source>
</evidence>
<dbReference type="GO" id="GO:0003723">
    <property type="term" value="F:RNA binding"/>
    <property type="evidence" value="ECO:0007669"/>
    <property type="project" value="InterPro"/>
</dbReference>
<dbReference type="PANTHER" id="PTHR43367">
    <property type="match status" value="1"/>
</dbReference>
<name>A0A6J6ITW6_9ZZZZ</name>
<dbReference type="Pfam" id="PF00072">
    <property type="entry name" value="Response_reg"/>
    <property type="match status" value="1"/>
</dbReference>
<evidence type="ECO:0000313" key="4">
    <source>
        <dbReference type="EMBL" id="CAB4915203.1"/>
    </source>
</evidence>
<feature type="domain" description="Response regulatory" evidence="1">
    <location>
        <begin position="7"/>
        <end position="121"/>
    </location>
</feature>
<dbReference type="InterPro" id="IPR005561">
    <property type="entry name" value="ANTAR"/>
</dbReference>
<dbReference type="SUPFAM" id="SSF52172">
    <property type="entry name" value="CheY-like"/>
    <property type="match status" value="1"/>
</dbReference>
<evidence type="ECO:0000259" key="2">
    <source>
        <dbReference type="PROSITE" id="PS50921"/>
    </source>
</evidence>
<dbReference type="InterPro" id="IPR011006">
    <property type="entry name" value="CheY-like_superfamily"/>
</dbReference>
<dbReference type="PIRSF" id="PIRSF036382">
    <property type="entry name" value="RR_antiterm"/>
    <property type="match status" value="1"/>
</dbReference>
<dbReference type="Gene3D" id="3.40.50.2300">
    <property type="match status" value="1"/>
</dbReference>
<dbReference type="PROSITE" id="PS50110">
    <property type="entry name" value="RESPONSE_REGULATORY"/>
    <property type="match status" value="1"/>
</dbReference>
<dbReference type="SMART" id="SM00448">
    <property type="entry name" value="REC"/>
    <property type="match status" value="1"/>
</dbReference>
<proteinExistence type="predicted"/>
<dbReference type="Gene3D" id="1.10.10.10">
    <property type="entry name" value="Winged helix-like DNA-binding domain superfamily/Winged helix DNA-binding domain"/>
    <property type="match status" value="1"/>
</dbReference>
<dbReference type="Pfam" id="PF03861">
    <property type="entry name" value="ANTAR"/>
    <property type="match status" value="1"/>
</dbReference>
<dbReference type="InterPro" id="IPR001789">
    <property type="entry name" value="Sig_transdc_resp-reg_receiver"/>
</dbReference>
<accession>A0A6J6ITW6</accession>
<organism evidence="3">
    <name type="scientific">freshwater metagenome</name>
    <dbReference type="NCBI Taxonomy" id="449393"/>
    <lineage>
        <taxon>unclassified sequences</taxon>
        <taxon>metagenomes</taxon>
        <taxon>ecological metagenomes</taxon>
    </lineage>
</organism>
<dbReference type="GO" id="GO:0000160">
    <property type="term" value="P:phosphorelay signal transduction system"/>
    <property type="evidence" value="ECO:0007669"/>
    <property type="project" value="InterPro"/>
</dbReference>